<organism evidence="1">
    <name type="scientific">viral metagenome</name>
    <dbReference type="NCBI Taxonomy" id="1070528"/>
    <lineage>
        <taxon>unclassified sequences</taxon>
        <taxon>metagenomes</taxon>
        <taxon>organismal metagenomes</taxon>
    </lineage>
</organism>
<accession>A0A6C0EHP8</accession>
<evidence type="ECO:0000313" key="1">
    <source>
        <dbReference type="EMBL" id="QHT28312.1"/>
    </source>
</evidence>
<proteinExistence type="predicted"/>
<dbReference type="EMBL" id="MN738854">
    <property type="protein sequence ID" value="QHT28312.1"/>
    <property type="molecule type" value="Genomic_DNA"/>
</dbReference>
<dbReference type="AlphaFoldDB" id="A0A6C0EHP8"/>
<reference evidence="1" key="1">
    <citation type="journal article" date="2020" name="Nature">
        <title>Giant virus diversity and host interactions through global metagenomics.</title>
        <authorList>
            <person name="Schulz F."/>
            <person name="Roux S."/>
            <person name="Paez-Espino D."/>
            <person name="Jungbluth S."/>
            <person name="Walsh D.A."/>
            <person name="Denef V.J."/>
            <person name="McMahon K.D."/>
            <person name="Konstantinidis K.T."/>
            <person name="Eloe-Fadrosh E.A."/>
            <person name="Kyrpides N.C."/>
            <person name="Woyke T."/>
        </authorList>
    </citation>
    <scope>NUCLEOTIDE SEQUENCE</scope>
    <source>
        <strain evidence="1">GVMAG-M-3300001348-25</strain>
    </source>
</reference>
<protein>
    <submittedName>
        <fullName evidence="1">Uncharacterized protein</fullName>
    </submittedName>
</protein>
<name>A0A6C0EHP8_9ZZZZ</name>
<sequence length="150" mass="18434">MTNYELSYIELYNTSRHGELDDLPVAKQKHIQCNYLLMHSIKPEMFLKYPAKVTKIIDKTKIYYEKTIQQNDSEYKFRDNHASLDIIKRVNNDEYTFAIVKTFWLKLFQRRWKKIYQNKQHIMKKMMNPQNLMHRQIHGKWSFNTNIYHI</sequence>